<accession>A0A0A7GCV3</accession>
<dbReference type="RefSeq" id="WP_048091431.1">
    <property type="nucleotide sequence ID" value="NZ_CP009552.1"/>
</dbReference>
<dbReference type="eggNOG" id="ENOG502N57P">
    <property type="taxonomic scope" value="Archaea"/>
</dbReference>
<proteinExistence type="predicted"/>
<dbReference type="EMBL" id="CP009552">
    <property type="protein sequence ID" value="AIY89890.1"/>
    <property type="molecule type" value="Genomic_DNA"/>
</dbReference>
<reference evidence="1 2" key="1">
    <citation type="journal article" date="2015" name="Appl. Environ. Microbiol.">
        <title>The Geoglobus acetivorans genome: Fe(III) reduction, acetate utilization, autotrophic growth, and degradation of aromatic compounds in a hyperthermophilic archaeon.</title>
        <authorList>
            <person name="Mardanov A.V."/>
            <person name="Slododkina G.B."/>
            <person name="Slobodkin A.I."/>
            <person name="Beletsky A.V."/>
            <person name="Gavrilov S.N."/>
            <person name="Kublanov I.V."/>
            <person name="Bonch-Osmolovskaya E.A."/>
            <person name="Skryabin K.G."/>
            <person name="Ravin N.V."/>
        </authorList>
    </citation>
    <scope>NUCLEOTIDE SEQUENCE [LARGE SCALE GENOMIC DNA]</scope>
    <source>
        <strain evidence="1 2">SBH6</strain>
    </source>
</reference>
<dbReference type="HOGENOM" id="CLU_1901843_0_0_2"/>
<dbReference type="GeneID" id="24797438"/>
<sequence length="133" mass="14827">MVFQYSIKDIKVFVDGREIEGLIEIGISPKGDQDAVKPIKDWSGKTIGYSIKDDTDCEGSITIQASSKNVPQLIQLAASKKQVQIVIAAENRDALNFSKITADDCIFFYPEFKPSAEEANAEFRFIGTNFRIE</sequence>
<protein>
    <submittedName>
        <fullName evidence="1">Uncharacterized protein</fullName>
    </submittedName>
</protein>
<dbReference type="KEGG" id="gac:GACE_0841"/>
<evidence type="ECO:0000313" key="1">
    <source>
        <dbReference type="EMBL" id="AIY89890.1"/>
    </source>
</evidence>
<dbReference type="STRING" id="565033.GACE_0841"/>
<gene>
    <name evidence="1" type="ORF">GACE_0841</name>
</gene>
<evidence type="ECO:0000313" key="2">
    <source>
        <dbReference type="Proteomes" id="UP000030624"/>
    </source>
</evidence>
<dbReference type="AlphaFoldDB" id="A0A0A7GCV3"/>
<organism evidence="1 2">
    <name type="scientific">Geoglobus acetivorans</name>
    <dbReference type="NCBI Taxonomy" id="565033"/>
    <lineage>
        <taxon>Archaea</taxon>
        <taxon>Methanobacteriati</taxon>
        <taxon>Methanobacteriota</taxon>
        <taxon>Archaeoglobi</taxon>
        <taxon>Archaeoglobales</taxon>
        <taxon>Archaeoglobaceae</taxon>
        <taxon>Geoglobus</taxon>
    </lineage>
</organism>
<name>A0A0A7GCV3_GEOAI</name>
<dbReference type="Proteomes" id="UP000030624">
    <property type="component" value="Chromosome"/>
</dbReference>